<dbReference type="RefSeq" id="WP_189361249.1">
    <property type="nucleotide sequence ID" value="NZ_MCIF01000002.1"/>
</dbReference>
<keyword evidence="4" id="KW-1185">Reference proteome</keyword>
<dbReference type="PANTHER" id="PTHR43767:SF1">
    <property type="entry name" value="NONRIBOSOMAL PEPTIDE SYNTHASE PES1 (EUROFUNG)-RELATED"/>
    <property type="match status" value="1"/>
</dbReference>
<evidence type="ECO:0000313" key="3">
    <source>
        <dbReference type="EMBL" id="RAQ94348.1"/>
    </source>
</evidence>
<protein>
    <recommendedName>
        <fullName evidence="5">AMP-dependent synthetase</fullName>
    </recommendedName>
</protein>
<dbReference type="Gene3D" id="3.40.50.12780">
    <property type="entry name" value="N-terminal domain of ligase-like"/>
    <property type="match status" value="1"/>
</dbReference>
<evidence type="ECO:0000259" key="1">
    <source>
        <dbReference type="Pfam" id="PF00501"/>
    </source>
</evidence>
<dbReference type="EMBL" id="MCIF01000002">
    <property type="protein sequence ID" value="RAQ94348.1"/>
    <property type="molecule type" value="Genomic_DNA"/>
</dbReference>
<dbReference type="Gene3D" id="3.30.300.30">
    <property type="match status" value="1"/>
</dbReference>
<evidence type="ECO:0000259" key="2">
    <source>
        <dbReference type="Pfam" id="PF13193"/>
    </source>
</evidence>
<gene>
    <name evidence="3" type="ORF">A4R35_02310</name>
</gene>
<name>A0A328V9W1_9CHLR</name>
<dbReference type="GO" id="GO:0016878">
    <property type="term" value="F:acid-thiol ligase activity"/>
    <property type="evidence" value="ECO:0007669"/>
    <property type="project" value="UniProtKB-ARBA"/>
</dbReference>
<reference evidence="3 4" key="1">
    <citation type="submission" date="2016-08" db="EMBL/GenBank/DDBJ databases">
        <title>Analysis of Carbohydrate Active Enzymes in Thermogemmatispora T81 Reveals Carbohydrate Degradation Ability.</title>
        <authorList>
            <person name="Tomazini A."/>
            <person name="Lal S."/>
            <person name="Stott M."/>
            <person name="Henrissat B."/>
            <person name="Polikarpov I."/>
            <person name="Sparling R."/>
            <person name="Levin D.B."/>
        </authorList>
    </citation>
    <scope>NUCLEOTIDE SEQUENCE [LARGE SCALE GENOMIC DNA]</scope>
    <source>
        <strain evidence="3 4">T81</strain>
    </source>
</reference>
<dbReference type="InterPro" id="IPR042099">
    <property type="entry name" value="ANL_N_sf"/>
</dbReference>
<sequence length="539" mass="59671">MRPEPSVASGPLPERTRETHYGRAVLTYARRPRHFNEVLRRSVETFPEKTALVFEGQRWSYRHLWEEACSLAAVLQEDYAFDVGERLAVLTGNLPEFVIAAVGCSLLGGVLVPLNTRLRGPELGALLAHSGSRVLITTTEHWEQLAPERAALKELQGVFVIGDEHPQGPAGTRPWRDLLRGGHPRPVEIGEDSPVYLCYTSGTTGLPKGVICTHFNLIHTLLNYELVKGLSADDITLLGVPIFHITGLAAQFAQFLYQGGTLVLQRLPFRPGPALELIERERVTHFFGVPTMYIMLMNHSDFRQRDSSSLRLAASGGAPLPPDVVRSWTQKAPQVRFFNFYGLTETTSPATCLPDRYKLERPGSAGLPLPVSELLVVGDNHEPLPPGTVGELAICGPMVFKEYWRNPEATQAAFLDGGWFLTGDMARLDEDGFVHIVDRKKDMMNRAGEKIYCAEVENVLYGHPAVLEVAVVGQADPFYGEIVKAVVVPRPGQVLDTEELRTFAAQHLASFKVPALIEVRDELPRNPGGKVMKQLLRGR</sequence>
<dbReference type="InterPro" id="IPR045851">
    <property type="entry name" value="AMP-bd_C_sf"/>
</dbReference>
<dbReference type="Proteomes" id="UP000248706">
    <property type="component" value="Unassembled WGS sequence"/>
</dbReference>
<dbReference type="InterPro" id="IPR000873">
    <property type="entry name" value="AMP-dep_synth/lig_dom"/>
</dbReference>
<dbReference type="Pfam" id="PF00501">
    <property type="entry name" value="AMP-binding"/>
    <property type="match status" value="1"/>
</dbReference>
<dbReference type="SUPFAM" id="SSF56801">
    <property type="entry name" value="Acetyl-CoA synthetase-like"/>
    <property type="match status" value="1"/>
</dbReference>
<dbReference type="Pfam" id="PF13193">
    <property type="entry name" value="AMP-binding_C"/>
    <property type="match status" value="1"/>
</dbReference>
<dbReference type="InterPro" id="IPR025110">
    <property type="entry name" value="AMP-bd_C"/>
</dbReference>
<organism evidence="3 4">
    <name type="scientific">Thermogemmatispora tikiterensis</name>
    <dbReference type="NCBI Taxonomy" id="1825093"/>
    <lineage>
        <taxon>Bacteria</taxon>
        <taxon>Bacillati</taxon>
        <taxon>Chloroflexota</taxon>
        <taxon>Ktedonobacteria</taxon>
        <taxon>Thermogemmatisporales</taxon>
        <taxon>Thermogemmatisporaceae</taxon>
        <taxon>Thermogemmatispora</taxon>
    </lineage>
</organism>
<dbReference type="InterPro" id="IPR020845">
    <property type="entry name" value="AMP-binding_CS"/>
</dbReference>
<feature type="domain" description="AMP-binding enzyme C-terminal" evidence="2">
    <location>
        <begin position="455"/>
        <end position="530"/>
    </location>
</feature>
<evidence type="ECO:0000313" key="4">
    <source>
        <dbReference type="Proteomes" id="UP000248706"/>
    </source>
</evidence>
<dbReference type="PROSITE" id="PS00455">
    <property type="entry name" value="AMP_BINDING"/>
    <property type="match status" value="1"/>
</dbReference>
<feature type="domain" description="AMP-dependent synthetase/ligase" evidence="1">
    <location>
        <begin position="40"/>
        <end position="404"/>
    </location>
</feature>
<dbReference type="AlphaFoldDB" id="A0A328V9W1"/>
<evidence type="ECO:0008006" key="5">
    <source>
        <dbReference type="Google" id="ProtNLM"/>
    </source>
</evidence>
<comment type="caution">
    <text evidence="3">The sequence shown here is derived from an EMBL/GenBank/DDBJ whole genome shotgun (WGS) entry which is preliminary data.</text>
</comment>
<dbReference type="PANTHER" id="PTHR43767">
    <property type="entry name" value="LONG-CHAIN-FATTY-ACID--COA LIGASE"/>
    <property type="match status" value="1"/>
</dbReference>
<dbReference type="InterPro" id="IPR050237">
    <property type="entry name" value="ATP-dep_AMP-bd_enzyme"/>
</dbReference>
<accession>A0A328V9W1</accession>
<proteinExistence type="predicted"/>